<name>A0D2P1_PARTE</name>
<sequence length="159" mass="18592">MTTASCVDPRYFTRYHANGTGRDYYVQYSNGGLLKDSQTHFEGVYERAGLAKKEVQVSLPSITPKFQHYPNDGSGRDFYITQIFIIKHRCNEGGQLQNQRKFNYLLNLRSYNKVPEEPLQNDFLRRTSYTTKRQVLKSRQLQSQQRQLTLKLCSPKNTK</sequence>
<dbReference type="OrthoDB" id="311825at2759"/>
<protein>
    <submittedName>
        <fullName evidence="1">Uncharacterized protein</fullName>
    </submittedName>
</protein>
<dbReference type="RefSeq" id="XP_001444705.1">
    <property type="nucleotide sequence ID" value="XM_001444668.1"/>
</dbReference>
<proteinExistence type="predicted"/>
<dbReference type="OMA" id="DSQTHFE"/>
<dbReference type="GeneID" id="5030489"/>
<dbReference type="InParanoid" id="A0D2P1"/>
<dbReference type="EMBL" id="CT868263">
    <property type="protein sequence ID" value="CAK77308.1"/>
    <property type="molecule type" value="Genomic_DNA"/>
</dbReference>
<dbReference type="KEGG" id="ptm:GSPATT00012816001"/>
<evidence type="ECO:0000313" key="1">
    <source>
        <dbReference type="EMBL" id="CAK77308.1"/>
    </source>
</evidence>
<accession>A0D2P1</accession>
<dbReference type="AlphaFoldDB" id="A0D2P1"/>
<gene>
    <name evidence="1" type="ORF">GSPATT00012816001</name>
</gene>
<organism evidence="1 2">
    <name type="scientific">Paramecium tetraurelia</name>
    <dbReference type="NCBI Taxonomy" id="5888"/>
    <lineage>
        <taxon>Eukaryota</taxon>
        <taxon>Sar</taxon>
        <taxon>Alveolata</taxon>
        <taxon>Ciliophora</taxon>
        <taxon>Intramacronucleata</taxon>
        <taxon>Oligohymenophorea</taxon>
        <taxon>Peniculida</taxon>
        <taxon>Parameciidae</taxon>
        <taxon>Paramecium</taxon>
    </lineage>
</organism>
<reference evidence="1 2" key="1">
    <citation type="journal article" date="2006" name="Nature">
        <title>Global trends of whole-genome duplications revealed by the ciliate Paramecium tetraurelia.</title>
        <authorList>
            <consortium name="Genoscope"/>
            <person name="Aury J.-M."/>
            <person name="Jaillon O."/>
            <person name="Duret L."/>
            <person name="Noel B."/>
            <person name="Jubin C."/>
            <person name="Porcel B.M."/>
            <person name="Segurens B."/>
            <person name="Daubin V."/>
            <person name="Anthouard V."/>
            <person name="Aiach N."/>
            <person name="Arnaiz O."/>
            <person name="Billaut A."/>
            <person name="Beisson J."/>
            <person name="Blanc I."/>
            <person name="Bouhouche K."/>
            <person name="Camara F."/>
            <person name="Duharcourt S."/>
            <person name="Guigo R."/>
            <person name="Gogendeau D."/>
            <person name="Katinka M."/>
            <person name="Keller A.-M."/>
            <person name="Kissmehl R."/>
            <person name="Klotz C."/>
            <person name="Koll F."/>
            <person name="Le Moue A."/>
            <person name="Lepere C."/>
            <person name="Malinsky S."/>
            <person name="Nowacki M."/>
            <person name="Nowak J.K."/>
            <person name="Plattner H."/>
            <person name="Poulain J."/>
            <person name="Ruiz F."/>
            <person name="Serrano V."/>
            <person name="Zagulski M."/>
            <person name="Dessen P."/>
            <person name="Betermier M."/>
            <person name="Weissenbach J."/>
            <person name="Scarpelli C."/>
            <person name="Schachter V."/>
            <person name="Sperling L."/>
            <person name="Meyer E."/>
            <person name="Cohen J."/>
            <person name="Wincker P."/>
        </authorList>
    </citation>
    <scope>NUCLEOTIDE SEQUENCE [LARGE SCALE GENOMIC DNA]</scope>
    <source>
        <strain evidence="1 2">Stock d4-2</strain>
    </source>
</reference>
<dbReference type="HOGENOM" id="CLU_110498_1_0_1"/>
<keyword evidence="2" id="KW-1185">Reference proteome</keyword>
<evidence type="ECO:0000313" key="2">
    <source>
        <dbReference type="Proteomes" id="UP000000600"/>
    </source>
</evidence>
<dbReference type="Proteomes" id="UP000000600">
    <property type="component" value="Unassembled WGS sequence"/>
</dbReference>